<evidence type="ECO:0000313" key="2">
    <source>
        <dbReference type="EMBL" id="GAI14160.1"/>
    </source>
</evidence>
<organism evidence="2">
    <name type="scientific">marine sediment metagenome</name>
    <dbReference type="NCBI Taxonomy" id="412755"/>
    <lineage>
        <taxon>unclassified sequences</taxon>
        <taxon>metagenomes</taxon>
        <taxon>ecological metagenomes</taxon>
    </lineage>
</organism>
<gene>
    <name evidence="2" type="ORF">S06H3_16002</name>
</gene>
<name>X1MHH1_9ZZZZ</name>
<protein>
    <submittedName>
        <fullName evidence="2">Uncharacterized protein</fullName>
    </submittedName>
</protein>
<dbReference type="EMBL" id="BARV01007896">
    <property type="protein sequence ID" value="GAI14160.1"/>
    <property type="molecule type" value="Genomic_DNA"/>
</dbReference>
<feature type="compositionally biased region" description="Basic and acidic residues" evidence="1">
    <location>
        <begin position="114"/>
        <end position="125"/>
    </location>
</feature>
<evidence type="ECO:0000256" key="1">
    <source>
        <dbReference type="SAM" id="MobiDB-lite"/>
    </source>
</evidence>
<feature type="region of interest" description="Disordered" evidence="1">
    <location>
        <begin position="106"/>
        <end position="125"/>
    </location>
</feature>
<comment type="caution">
    <text evidence="2">The sequence shown here is derived from an EMBL/GenBank/DDBJ whole genome shotgun (WGS) entry which is preliminary data.</text>
</comment>
<proteinExistence type="predicted"/>
<reference evidence="2" key="1">
    <citation type="journal article" date="2014" name="Front. Microbiol.">
        <title>High frequency of phylogenetically diverse reductive dehalogenase-homologous genes in deep subseafloor sedimentary metagenomes.</title>
        <authorList>
            <person name="Kawai M."/>
            <person name="Futagami T."/>
            <person name="Toyoda A."/>
            <person name="Takaki Y."/>
            <person name="Nishi S."/>
            <person name="Hori S."/>
            <person name="Arai W."/>
            <person name="Tsubouchi T."/>
            <person name="Morono Y."/>
            <person name="Uchiyama I."/>
            <person name="Ito T."/>
            <person name="Fujiyama A."/>
            <person name="Inagaki F."/>
            <person name="Takami H."/>
        </authorList>
    </citation>
    <scope>NUCLEOTIDE SEQUENCE</scope>
    <source>
        <strain evidence="2">Expedition CK06-06</strain>
    </source>
</reference>
<accession>X1MHH1</accession>
<dbReference type="AlphaFoldDB" id="X1MHH1"/>
<sequence length="125" mass="14796">MKKRQDLTPEVREQVVKDYLAGDKCIVIQYTYKISPGEMYRILHRKGVSLRKGKVAEPPPLRPKCRRCGRDYDPGLRKDGQPDRREIMCWICTGWATEFRGPREVYNQDGNKVMSREDDPWERRP</sequence>